<gene>
    <name evidence="4" type="ORF">DW813_03250</name>
    <name evidence="3" type="ORF">RIL183_23871</name>
</gene>
<organism evidence="3 5">
    <name type="scientific">Roseburia inulinivorans</name>
    <dbReference type="NCBI Taxonomy" id="360807"/>
    <lineage>
        <taxon>Bacteria</taxon>
        <taxon>Bacillati</taxon>
        <taxon>Bacillota</taxon>
        <taxon>Clostridia</taxon>
        <taxon>Lachnospirales</taxon>
        <taxon>Lachnospiraceae</taxon>
        <taxon>Roseburia</taxon>
    </lineage>
</organism>
<dbReference type="EMBL" id="QSIQ01000003">
    <property type="protein sequence ID" value="RHD05370.1"/>
    <property type="molecule type" value="Genomic_DNA"/>
</dbReference>
<accession>A0A0M6WNR4</accession>
<evidence type="ECO:0000259" key="2">
    <source>
        <dbReference type="PROSITE" id="PS50943"/>
    </source>
</evidence>
<dbReference type="Proteomes" id="UP000266391">
    <property type="component" value="Unassembled WGS sequence"/>
</dbReference>
<keyword evidence="5" id="KW-1185">Reference proteome</keyword>
<dbReference type="Gene3D" id="1.10.260.40">
    <property type="entry name" value="lambda repressor-like DNA-binding domains"/>
    <property type="match status" value="1"/>
</dbReference>
<evidence type="ECO:0000313" key="5">
    <source>
        <dbReference type="Proteomes" id="UP000049828"/>
    </source>
</evidence>
<dbReference type="OrthoDB" id="9798912at2"/>
<dbReference type="PROSITE" id="PS50943">
    <property type="entry name" value="HTH_CROC1"/>
    <property type="match status" value="1"/>
</dbReference>
<dbReference type="SUPFAM" id="SSF47413">
    <property type="entry name" value="lambda repressor-like DNA-binding domains"/>
    <property type="match status" value="1"/>
</dbReference>
<evidence type="ECO:0000313" key="3">
    <source>
        <dbReference type="EMBL" id="CRL39004.1"/>
    </source>
</evidence>
<dbReference type="AlphaFoldDB" id="A0A0M6WNR4"/>
<dbReference type="EMBL" id="CVRS01000074">
    <property type="protein sequence ID" value="CRL39004.1"/>
    <property type="molecule type" value="Genomic_DNA"/>
</dbReference>
<evidence type="ECO:0000313" key="6">
    <source>
        <dbReference type="Proteomes" id="UP000266391"/>
    </source>
</evidence>
<name>A0A0M6WNR4_9FIRM</name>
<dbReference type="Pfam" id="PF01381">
    <property type="entry name" value="HTH_3"/>
    <property type="match status" value="1"/>
</dbReference>
<evidence type="ECO:0000256" key="1">
    <source>
        <dbReference type="ARBA" id="ARBA00023125"/>
    </source>
</evidence>
<reference evidence="5" key="2">
    <citation type="submission" date="2015-05" db="EMBL/GenBank/DDBJ databases">
        <authorList>
            <consortium name="Pathogen Informatics"/>
        </authorList>
    </citation>
    <scope>NUCLEOTIDE SEQUENCE [LARGE SCALE GENOMIC DNA]</scope>
    <source>
        <strain evidence="5">L1-83</strain>
    </source>
</reference>
<dbReference type="CDD" id="cd00093">
    <property type="entry name" value="HTH_XRE"/>
    <property type="match status" value="1"/>
</dbReference>
<dbReference type="InterPro" id="IPR010982">
    <property type="entry name" value="Lambda_DNA-bd_dom_sf"/>
</dbReference>
<dbReference type="PANTHER" id="PTHR46558:SF11">
    <property type="entry name" value="HTH-TYPE TRANSCRIPTIONAL REGULATOR XRE"/>
    <property type="match status" value="1"/>
</dbReference>
<dbReference type="RefSeq" id="WP_021924124.1">
    <property type="nucleotide sequence ID" value="NZ_CVRS01000074.1"/>
</dbReference>
<reference evidence="3" key="1">
    <citation type="submission" date="2015-05" db="EMBL/GenBank/DDBJ databases">
        <authorList>
            <person name="Wang D.B."/>
            <person name="Wang M."/>
        </authorList>
    </citation>
    <scope>NUCLEOTIDE SEQUENCE [LARGE SCALE GENOMIC DNA]</scope>
    <source>
        <strain evidence="3">L1-83</strain>
    </source>
</reference>
<dbReference type="PANTHER" id="PTHR46558">
    <property type="entry name" value="TRACRIPTIONAL REGULATORY PROTEIN-RELATED-RELATED"/>
    <property type="match status" value="1"/>
</dbReference>
<sequence>MNRKREAYDRLAVGDRIRKKRVQLGFSQDEVAERIDRAPKYCSDIERGTCGMSTETMLAISECLDMSLDYMMFGEQTDEEARRQENDELAVIHILSRCSKQQRDYAIRLLKLYIASMQISQNPL</sequence>
<feature type="domain" description="HTH cro/C1-type" evidence="2">
    <location>
        <begin position="17"/>
        <end position="71"/>
    </location>
</feature>
<dbReference type="InterPro" id="IPR001387">
    <property type="entry name" value="Cro/C1-type_HTH"/>
</dbReference>
<dbReference type="Proteomes" id="UP000049828">
    <property type="component" value="Unassembled WGS sequence"/>
</dbReference>
<dbReference type="SMART" id="SM00530">
    <property type="entry name" value="HTH_XRE"/>
    <property type="match status" value="1"/>
</dbReference>
<protein>
    <submittedName>
        <fullName evidence="3">Predicted transcriptional regulators</fullName>
    </submittedName>
    <submittedName>
        <fullName evidence="4">XRE family transcriptional regulator</fullName>
    </submittedName>
</protein>
<dbReference type="STRING" id="360807.ERS852392_02105"/>
<reference evidence="4 6" key="3">
    <citation type="submission" date="2018-08" db="EMBL/GenBank/DDBJ databases">
        <title>A genome reference for cultivated species of the human gut microbiota.</title>
        <authorList>
            <person name="Zou Y."/>
            <person name="Xue W."/>
            <person name="Luo G."/>
        </authorList>
    </citation>
    <scope>NUCLEOTIDE SEQUENCE [LARGE SCALE GENOMIC DNA]</scope>
    <source>
        <strain evidence="4 6">AM32-8LB</strain>
    </source>
</reference>
<proteinExistence type="predicted"/>
<dbReference type="GO" id="GO:0003677">
    <property type="term" value="F:DNA binding"/>
    <property type="evidence" value="ECO:0007669"/>
    <property type="project" value="UniProtKB-KW"/>
</dbReference>
<keyword evidence="1" id="KW-0238">DNA-binding</keyword>
<evidence type="ECO:0000313" key="4">
    <source>
        <dbReference type="EMBL" id="RHD05370.1"/>
    </source>
</evidence>